<reference evidence="1" key="1">
    <citation type="journal article" date="2013" name="BMC Genomics">
        <title>Unscrambling butterfly oogenesis.</title>
        <authorList>
            <person name="Carter J.M."/>
            <person name="Baker S.C."/>
            <person name="Pink R."/>
            <person name="Carter D.R."/>
            <person name="Collins A."/>
            <person name="Tomlin J."/>
            <person name="Gibbs M."/>
            <person name="Breuker C.J."/>
        </authorList>
    </citation>
    <scope>NUCLEOTIDE SEQUENCE</scope>
    <source>
        <tissue evidence="1">Ovary</tissue>
    </source>
</reference>
<accession>S4PXY3</accession>
<dbReference type="AlphaFoldDB" id="S4PXY3"/>
<evidence type="ECO:0000313" key="1">
    <source>
        <dbReference type="EMBL" id="JAA88322.1"/>
    </source>
</evidence>
<dbReference type="EMBL" id="GAIX01004238">
    <property type="protein sequence ID" value="JAA88322.1"/>
    <property type="molecule type" value="Transcribed_RNA"/>
</dbReference>
<sequence length="111" mass="12635">MLLRGKHTNLCGLFKYKYAATRRISKITLMHVSPRYRGILRGEIYNALQRNISGDYCVVEIKRNECGRDTPSSGHPTIGNSHIYVNKYDMVRWTIISELCSTRPNDTQGGG</sequence>
<reference evidence="1" key="2">
    <citation type="submission" date="2013-05" db="EMBL/GenBank/DDBJ databases">
        <authorList>
            <person name="Carter J.-M."/>
            <person name="Baker S.C."/>
            <person name="Pink R."/>
            <person name="Carter D.R.F."/>
            <person name="Collins A."/>
            <person name="Tomlin J."/>
            <person name="Gibbs M."/>
            <person name="Breuker C.J."/>
        </authorList>
    </citation>
    <scope>NUCLEOTIDE SEQUENCE</scope>
    <source>
        <tissue evidence="1">Ovary</tissue>
    </source>
</reference>
<organism evidence="1">
    <name type="scientific">Pararge aegeria</name>
    <name type="common">speckled wood butterfly</name>
    <dbReference type="NCBI Taxonomy" id="116150"/>
    <lineage>
        <taxon>Eukaryota</taxon>
        <taxon>Metazoa</taxon>
        <taxon>Ecdysozoa</taxon>
        <taxon>Arthropoda</taxon>
        <taxon>Hexapoda</taxon>
        <taxon>Insecta</taxon>
        <taxon>Pterygota</taxon>
        <taxon>Neoptera</taxon>
        <taxon>Endopterygota</taxon>
        <taxon>Lepidoptera</taxon>
        <taxon>Glossata</taxon>
        <taxon>Ditrysia</taxon>
        <taxon>Papilionoidea</taxon>
        <taxon>Nymphalidae</taxon>
        <taxon>Satyrinae</taxon>
        <taxon>Satyrini</taxon>
        <taxon>Parargina</taxon>
        <taxon>Pararge</taxon>
    </lineage>
</organism>
<name>S4PXY3_9NEOP</name>
<protein>
    <submittedName>
        <fullName evidence="1">Uncharacterized protein</fullName>
    </submittedName>
</protein>
<proteinExistence type="predicted"/>